<evidence type="ECO:0000313" key="2">
    <source>
        <dbReference type="Proteomes" id="UP001228581"/>
    </source>
</evidence>
<proteinExistence type="predicted"/>
<evidence type="ECO:0000313" key="1">
    <source>
        <dbReference type="EMBL" id="MDJ1491803.1"/>
    </source>
</evidence>
<dbReference type="RefSeq" id="WP_313991880.1">
    <property type="nucleotide sequence ID" value="NZ_JASJOT010000001.1"/>
</dbReference>
<name>A0ABT7CDL0_9BACT</name>
<reference evidence="1 2" key="1">
    <citation type="submission" date="2023-05" db="EMBL/GenBank/DDBJ databases">
        <authorList>
            <person name="Zhang X."/>
        </authorList>
    </citation>
    <scope>NUCLEOTIDE SEQUENCE [LARGE SCALE GENOMIC DNA]</scope>
    <source>
        <strain evidence="1 2">DM2B3-1</strain>
    </source>
</reference>
<dbReference type="Proteomes" id="UP001228581">
    <property type="component" value="Unassembled WGS sequence"/>
</dbReference>
<sequence>METEKIFEIKFSGEETIVSATLSNFDECVMLLSSGDVIRYNLLEQTGQHLFSVGSQIERSDGGFDIQAPSTIYTLDSIVVVVNDYKCQGFIHYPGHYNSLHLWREDYHADISRFPIALYKDLSGTPHIIYSVAWNHIQIMNLSTLQILTAAKSLIEEGAEERHIAFYRNHTEGNKSPWPRPYDYFFGKLYMSPSQRKFLSAGWAWGSYDYYTIYEIQEFITNNRISYQAVGGWEHENRTVCWINDATVIVTYNPYIEGDENTTPETPNEIHFYNIGEKESILEKRIAVKDINITNYTLYYDTALDVLIALSFKEGVAILSLDGIILYRDQYFKADEYYPAFRLFLKKGDRSISLFGIKS</sequence>
<keyword evidence="2" id="KW-1185">Reference proteome</keyword>
<accession>A0ABT7CDL0</accession>
<dbReference type="EMBL" id="JASJOT010000001">
    <property type="protein sequence ID" value="MDJ1491803.1"/>
    <property type="molecule type" value="Genomic_DNA"/>
</dbReference>
<protein>
    <submittedName>
        <fullName evidence="1">Uncharacterized protein</fullName>
    </submittedName>
</protein>
<gene>
    <name evidence="1" type="ORF">QNI19_02595</name>
</gene>
<organism evidence="1 2">
    <name type="scientific">Xanthocytophaga flava</name>
    <dbReference type="NCBI Taxonomy" id="3048013"/>
    <lineage>
        <taxon>Bacteria</taxon>
        <taxon>Pseudomonadati</taxon>
        <taxon>Bacteroidota</taxon>
        <taxon>Cytophagia</taxon>
        <taxon>Cytophagales</taxon>
        <taxon>Rhodocytophagaceae</taxon>
        <taxon>Xanthocytophaga</taxon>
    </lineage>
</organism>
<comment type="caution">
    <text evidence="1">The sequence shown here is derived from an EMBL/GenBank/DDBJ whole genome shotgun (WGS) entry which is preliminary data.</text>
</comment>